<comment type="caution">
    <text evidence="2">The sequence shown here is derived from an EMBL/GenBank/DDBJ whole genome shotgun (WGS) entry which is preliminary data.</text>
</comment>
<proteinExistence type="predicted"/>
<accession>A0ABN3X0R0</accession>
<gene>
    <name evidence="2" type="ORF">GCM10020221_31750</name>
</gene>
<evidence type="ECO:0000313" key="2">
    <source>
        <dbReference type="EMBL" id="GAA2933646.1"/>
    </source>
</evidence>
<dbReference type="RefSeq" id="WP_344963969.1">
    <property type="nucleotide sequence ID" value="NZ_BAAAXZ010000120.1"/>
</dbReference>
<reference evidence="2 3" key="1">
    <citation type="journal article" date="2019" name="Int. J. Syst. Evol. Microbiol.">
        <title>The Global Catalogue of Microorganisms (GCM) 10K type strain sequencing project: providing services to taxonomists for standard genome sequencing and annotation.</title>
        <authorList>
            <consortium name="The Broad Institute Genomics Platform"/>
            <consortium name="The Broad Institute Genome Sequencing Center for Infectious Disease"/>
            <person name="Wu L."/>
            <person name="Ma J."/>
        </authorList>
    </citation>
    <scope>NUCLEOTIDE SEQUENCE [LARGE SCALE GENOMIC DNA]</scope>
    <source>
        <strain evidence="2 3">JCM 4087</strain>
    </source>
</reference>
<evidence type="ECO:0000313" key="3">
    <source>
        <dbReference type="Proteomes" id="UP001501102"/>
    </source>
</evidence>
<name>A0ABN3X0R0_STRTU</name>
<keyword evidence="3" id="KW-1185">Reference proteome</keyword>
<evidence type="ECO:0000256" key="1">
    <source>
        <dbReference type="SAM" id="MobiDB-lite"/>
    </source>
</evidence>
<protein>
    <submittedName>
        <fullName evidence="2">Uncharacterized protein</fullName>
    </submittedName>
</protein>
<organism evidence="2 3">
    <name type="scientific">Streptomyces thioluteus</name>
    <dbReference type="NCBI Taxonomy" id="66431"/>
    <lineage>
        <taxon>Bacteria</taxon>
        <taxon>Bacillati</taxon>
        <taxon>Actinomycetota</taxon>
        <taxon>Actinomycetes</taxon>
        <taxon>Kitasatosporales</taxon>
        <taxon>Streptomycetaceae</taxon>
        <taxon>Streptomyces</taxon>
    </lineage>
</organism>
<sequence>MLCARHFRSTRLVTADGFESTFAHFYLSRYLLSHGLADLLDRADAPVVLNVAGPGSSTEIDWDDLQCAEAYDGRRALAQSGRLNDLLGRRFCGPAAGGEGTVRPLQPRDRQHRFLR</sequence>
<dbReference type="Proteomes" id="UP001501102">
    <property type="component" value="Unassembled WGS sequence"/>
</dbReference>
<dbReference type="EMBL" id="BAAAXZ010000120">
    <property type="protein sequence ID" value="GAA2933646.1"/>
    <property type="molecule type" value="Genomic_DNA"/>
</dbReference>
<feature type="region of interest" description="Disordered" evidence="1">
    <location>
        <begin position="94"/>
        <end position="116"/>
    </location>
</feature>